<organism evidence="1">
    <name type="scientific">Solanum chacoense</name>
    <name type="common">Chaco potato</name>
    <dbReference type="NCBI Taxonomy" id="4108"/>
    <lineage>
        <taxon>Eukaryota</taxon>
        <taxon>Viridiplantae</taxon>
        <taxon>Streptophyta</taxon>
        <taxon>Embryophyta</taxon>
        <taxon>Tracheophyta</taxon>
        <taxon>Spermatophyta</taxon>
        <taxon>Magnoliopsida</taxon>
        <taxon>eudicotyledons</taxon>
        <taxon>Gunneridae</taxon>
        <taxon>Pentapetalae</taxon>
        <taxon>asterids</taxon>
        <taxon>lamiids</taxon>
        <taxon>Solanales</taxon>
        <taxon>Solanaceae</taxon>
        <taxon>Solanoideae</taxon>
        <taxon>Solaneae</taxon>
        <taxon>Solanum</taxon>
    </lineage>
</organism>
<dbReference type="EMBL" id="GEDG01025822">
    <property type="protein sequence ID" value="JAP14976.1"/>
    <property type="molecule type" value="Transcribed_RNA"/>
</dbReference>
<accession>A0A0V0H5A1</accession>
<proteinExistence type="predicted"/>
<dbReference type="AlphaFoldDB" id="A0A0V0H5A1"/>
<evidence type="ECO:0000313" key="1">
    <source>
        <dbReference type="EMBL" id="JAP14976.1"/>
    </source>
</evidence>
<protein>
    <submittedName>
        <fullName evidence="1">Putative ovule protein</fullName>
    </submittedName>
</protein>
<name>A0A0V0H5A1_SOLCH</name>
<sequence>MFFSFLLRPFVSLFSCYYAHKFHISKIVLFTCHAAPVSDSPKYTTQGELDPLTFLENLNSIESGHLFHIQRKFPSFNYP</sequence>
<reference evidence="1" key="1">
    <citation type="submission" date="2015-12" db="EMBL/GenBank/DDBJ databases">
        <title>Gene expression during late stages of embryo sac development: a critical building block for successful pollen-pistil interactions.</title>
        <authorList>
            <person name="Liu Y."/>
            <person name="Joly V."/>
            <person name="Sabar M."/>
            <person name="Matton D.P."/>
        </authorList>
    </citation>
    <scope>NUCLEOTIDE SEQUENCE</scope>
</reference>